<feature type="binding site" evidence="11">
    <location>
        <position position="524"/>
    </location>
    <ligand>
        <name>ATP</name>
        <dbReference type="ChEBI" id="CHEBI:30616"/>
    </ligand>
</feature>
<dbReference type="PANTHER" id="PTHR45647:SF65">
    <property type="entry name" value="U-BOX DOMAIN-CONTAINING PROTEIN KINASE FAMILY PROTEIN"/>
    <property type="match status" value="1"/>
</dbReference>
<comment type="caution">
    <text evidence="15">The sequence shown here is derived from an EMBL/GenBank/DDBJ whole genome shotgun (WGS) entry which is preliminary data.</text>
</comment>
<dbReference type="InterPro" id="IPR014729">
    <property type="entry name" value="Rossmann-like_a/b/a_fold"/>
</dbReference>
<comment type="function">
    <text evidence="2">Functions as an E3 ubiquitin ligase.</text>
</comment>
<dbReference type="EMBL" id="WJXA01000005">
    <property type="protein sequence ID" value="KAF7142993.1"/>
    <property type="molecule type" value="Genomic_DNA"/>
</dbReference>
<dbReference type="Pfam" id="PF04564">
    <property type="entry name" value="U-box"/>
    <property type="match status" value="1"/>
</dbReference>
<evidence type="ECO:0000256" key="2">
    <source>
        <dbReference type="ARBA" id="ARBA00003861"/>
    </source>
</evidence>
<dbReference type="GO" id="GO:0061630">
    <property type="term" value="F:ubiquitin protein ligase activity"/>
    <property type="evidence" value="ECO:0007669"/>
    <property type="project" value="UniProtKB-EC"/>
</dbReference>
<dbReference type="EC" id="2.3.2.27" evidence="4"/>
<dbReference type="Gene3D" id="3.40.50.620">
    <property type="entry name" value="HUPs"/>
    <property type="match status" value="1"/>
</dbReference>
<sequence length="854" mass="95336">MRAPQHVDVRADSNHTWPAMTTVAVAVKGGGGSLGGNGSRRAVRWAVENLMPNATRFVLVHVVPPITSIPTPSGDTIPIEQLDANVVAMYIKDTKLGFQEIFLPFKKLCKRTIETLVLEGDNLASALLKYVTDSGVSSLVLGSCSSSFITRKLKDSTVPSAVLKNAPEACNVYIVSKHRLLTTSAAPLSTGENNTSQWCFNWGERNSLHIYKTNSGHYLSLVDCGATDTASSVSELSRSNSHRFNHSGSLEERNHQNSGNIEIEEVNECPSVASTETKQSDVQAEVDQLCLEQNGCHSSSSEDCEGNNTASYVSDVSSLNSIAIAQETYPNNSGSLRERNHRNSGTSMLEVESVNECHSVASTETKKAEEEQLRIELMNTVGMYNRAFEDLVQAKNEVHFLSSKCLEEERQVITALQREEVYKKILAEVKRKHLEAVKEIEIARNLLAKETYERQIAESNALKESVEKKKIIDALLSNDRRYRRYARDEIEIATDSFSETKMIGEGSYGKVYRCDLDKTPVAVKVLRSDALEKEKEFLTEIEVLSQLRHPNIVLLLGACPEIGCLVFEYMENRSLEDFVSGQSSRHPLPWFVRFRIAFEVACGLAFLHNTKPNPIIHRDLKPGNIFLDRNYVSKIGDVGLAKLVSNVAPDDVTEYRDSVICGSLHYMDPEYQRTGTVRPKSDLYAFGIIVLQLLAAQPPNGLLLKFKMAISNGSLYDILDKSIPDWPLAETEEMAQMALKCSELRCRDRPDLETEVLPLLKKLADMADATLRLKRNSIQPPNHYFCPILQEVMEDPYIAADGFTYEHGAIKAWLERYGSSPVTKLRLQHKVLIQNHTLRSAIQDWRSRATSSSG</sequence>
<keyword evidence="5" id="KW-0723">Serine/threonine-protein kinase</keyword>
<dbReference type="InterPro" id="IPR006016">
    <property type="entry name" value="UspA"/>
</dbReference>
<dbReference type="PANTHER" id="PTHR45647">
    <property type="entry name" value="OS02G0152300 PROTEIN"/>
    <property type="match status" value="1"/>
</dbReference>
<dbReference type="PROSITE" id="PS51698">
    <property type="entry name" value="U_BOX"/>
    <property type="match status" value="1"/>
</dbReference>
<evidence type="ECO:0000256" key="5">
    <source>
        <dbReference type="ARBA" id="ARBA00022527"/>
    </source>
</evidence>
<dbReference type="Proteomes" id="UP000626092">
    <property type="component" value="Unassembled WGS sequence"/>
</dbReference>
<name>A0A834GW51_RHOSS</name>
<dbReference type="SUPFAM" id="SSF52402">
    <property type="entry name" value="Adenine nucleotide alpha hydrolases-like"/>
    <property type="match status" value="1"/>
</dbReference>
<dbReference type="InterPro" id="IPR008271">
    <property type="entry name" value="Ser/Thr_kinase_AS"/>
</dbReference>
<dbReference type="Gene3D" id="3.30.40.10">
    <property type="entry name" value="Zinc/RING finger domain, C3HC4 (zinc finger)"/>
    <property type="match status" value="1"/>
</dbReference>
<keyword evidence="10 11" id="KW-0067">ATP-binding</keyword>
<dbReference type="Gene3D" id="3.30.200.20">
    <property type="entry name" value="Phosphorylase Kinase, domain 1"/>
    <property type="match status" value="1"/>
</dbReference>
<dbReference type="UniPathway" id="UPA00143"/>
<feature type="domain" description="U-box" evidence="14">
    <location>
        <begin position="779"/>
        <end position="852"/>
    </location>
</feature>
<dbReference type="PROSITE" id="PS00107">
    <property type="entry name" value="PROTEIN_KINASE_ATP"/>
    <property type="match status" value="1"/>
</dbReference>
<dbReference type="SUPFAM" id="SSF57850">
    <property type="entry name" value="RING/U-box"/>
    <property type="match status" value="1"/>
</dbReference>
<dbReference type="PROSITE" id="PS00108">
    <property type="entry name" value="PROTEIN_KINASE_ST"/>
    <property type="match status" value="1"/>
</dbReference>
<protein>
    <recommendedName>
        <fullName evidence="4">RING-type E3 ubiquitin transferase</fullName>
        <ecNumber evidence="4">2.3.2.27</ecNumber>
    </recommendedName>
</protein>
<evidence type="ECO:0000256" key="9">
    <source>
        <dbReference type="ARBA" id="ARBA00022786"/>
    </source>
</evidence>
<dbReference type="InterPro" id="IPR003613">
    <property type="entry name" value="Ubox_domain"/>
</dbReference>
<dbReference type="CDD" id="cd01989">
    <property type="entry name" value="USP_STK_Ubox_N"/>
    <property type="match status" value="1"/>
</dbReference>
<evidence type="ECO:0000256" key="8">
    <source>
        <dbReference type="ARBA" id="ARBA00022777"/>
    </source>
</evidence>
<evidence type="ECO:0000256" key="11">
    <source>
        <dbReference type="PROSITE-ProRule" id="PRU10141"/>
    </source>
</evidence>
<evidence type="ECO:0000256" key="7">
    <source>
        <dbReference type="ARBA" id="ARBA00022741"/>
    </source>
</evidence>
<evidence type="ECO:0000313" key="16">
    <source>
        <dbReference type="Proteomes" id="UP000626092"/>
    </source>
</evidence>
<evidence type="ECO:0000256" key="12">
    <source>
        <dbReference type="SAM" id="MobiDB-lite"/>
    </source>
</evidence>
<dbReference type="Pfam" id="PF07714">
    <property type="entry name" value="PK_Tyr_Ser-Thr"/>
    <property type="match status" value="1"/>
</dbReference>
<dbReference type="SUPFAM" id="SSF56112">
    <property type="entry name" value="Protein kinase-like (PK-like)"/>
    <property type="match status" value="1"/>
</dbReference>
<dbReference type="AlphaFoldDB" id="A0A834GW51"/>
<keyword evidence="7 11" id="KW-0547">Nucleotide-binding</keyword>
<evidence type="ECO:0000256" key="10">
    <source>
        <dbReference type="ARBA" id="ARBA00022840"/>
    </source>
</evidence>
<dbReference type="PROSITE" id="PS50011">
    <property type="entry name" value="PROTEIN_KINASE_DOM"/>
    <property type="match status" value="1"/>
</dbReference>
<keyword evidence="8" id="KW-0418">Kinase</keyword>
<comment type="catalytic activity">
    <reaction evidence="1">
        <text>S-ubiquitinyl-[E2 ubiquitin-conjugating enzyme]-L-cysteine + [acceptor protein]-L-lysine = [E2 ubiquitin-conjugating enzyme]-L-cysteine + N(6)-ubiquitinyl-[acceptor protein]-L-lysine.</text>
        <dbReference type="EC" id="2.3.2.27"/>
    </reaction>
</comment>
<evidence type="ECO:0000256" key="1">
    <source>
        <dbReference type="ARBA" id="ARBA00000900"/>
    </source>
</evidence>
<evidence type="ECO:0000256" key="4">
    <source>
        <dbReference type="ARBA" id="ARBA00012483"/>
    </source>
</evidence>
<dbReference type="SMART" id="SM00220">
    <property type="entry name" value="S_TKc"/>
    <property type="match status" value="1"/>
</dbReference>
<dbReference type="OrthoDB" id="10064100at2759"/>
<dbReference type="GO" id="GO:0016567">
    <property type="term" value="P:protein ubiquitination"/>
    <property type="evidence" value="ECO:0007669"/>
    <property type="project" value="UniProtKB-UniPathway"/>
</dbReference>
<keyword evidence="6" id="KW-0808">Transferase</keyword>
<dbReference type="InterPro" id="IPR051348">
    <property type="entry name" value="U-box_ubiquitin_ligases"/>
</dbReference>
<proteinExistence type="predicted"/>
<accession>A0A834GW51</accession>
<keyword evidence="16" id="KW-1185">Reference proteome</keyword>
<dbReference type="GO" id="GO:0005524">
    <property type="term" value="F:ATP binding"/>
    <property type="evidence" value="ECO:0007669"/>
    <property type="project" value="UniProtKB-UniRule"/>
</dbReference>
<feature type="domain" description="Protein kinase" evidence="13">
    <location>
        <begin position="497"/>
        <end position="760"/>
    </location>
</feature>
<dbReference type="InterPro" id="IPR013083">
    <property type="entry name" value="Znf_RING/FYVE/PHD"/>
</dbReference>
<gene>
    <name evidence="15" type="ORF">RHSIM_Rhsim05G0016200</name>
</gene>
<evidence type="ECO:0000313" key="15">
    <source>
        <dbReference type="EMBL" id="KAF7142993.1"/>
    </source>
</evidence>
<dbReference type="InterPro" id="IPR000719">
    <property type="entry name" value="Prot_kinase_dom"/>
</dbReference>
<dbReference type="Pfam" id="PF00582">
    <property type="entry name" value="Usp"/>
    <property type="match status" value="1"/>
</dbReference>
<feature type="region of interest" description="Disordered" evidence="12">
    <location>
        <begin position="237"/>
        <end position="259"/>
    </location>
</feature>
<dbReference type="GO" id="GO:0004672">
    <property type="term" value="F:protein kinase activity"/>
    <property type="evidence" value="ECO:0007669"/>
    <property type="project" value="InterPro"/>
</dbReference>
<evidence type="ECO:0000256" key="3">
    <source>
        <dbReference type="ARBA" id="ARBA00004906"/>
    </source>
</evidence>
<reference evidence="15" key="1">
    <citation type="submission" date="2019-11" db="EMBL/GenBank/DDBJ databases">
        <authorList>
            <person name="Liu Y."/>
            <person name="Hou J."/>
            <person name="Li T.-Q."/>
            <person name="Guan C.-H."/>
            <person name="Wu X."/>
            <person name="Wu H.-Z."/>
            <person name="Ling F."/>
            <person name="Zhang R."/>
            <person name="Shi X.-G."/>
            <person name="Ren J.-P."/>
            <person name="Chen E.-F."/>
            <person name="Sun J.-M."/>
        </authorList>
    </citation>
    <scope>NUCLEOTIDE SEQUENCE</scope>
    <source>
        <strain evidence="15">Adult_tree_wgs_1</strain>
        <tissue evidence="15">Leaves</tissue>
    </source>
</reference>
<dbReference type="InterPro" id="IPR011009">
    <property type="entry name" value="Kinase-like_dom_sf"/>
</dbReference>
<evidence type="ECO:0000259" key="13">
    <source>
        <dbReference type="PROSITE" id="PS50011"/>
    </source>
</evidence>
<dbReference type="Gene3D" id="1.10.510.10">
    <property type="entry name" value="Transferase(Phosphotransferase) domain 1"/>
    <property type="match status" value="1"/>
</dbReference>
<dbReference type="CDD" id="cd16655">
    <property type="entry name" value="RING-Ubox_WDSUB1-like"/>
    <property type="match status" value="1"/>
</dbReference>
<comment type="pathway">
    <text evidence="3">Protein modification; protein ubiquitination.</text>
</comment>
<dbReference type="SMART" id="SM00504">
    <property type="entry name" value="Ubox"/>
    <property type="match status" value="1"/>
</dbReference>
<dbReference type="InterPro" id="IPR001245">
    <property type="entry name" value="Ser-Thr/Tyr_kinase_cat_dom"/>
</dbReference>
<evidence type="ECO:0000256" key="6">
    <source>
        <dbReference type="ARBA" id="ARBA00022679"/>
    </source>
</evidence>
<organism evidence="15 16">
    <name type="scientific">Rhododendron simsii</name>
    <name type="common">Sims's rhododendron</name>
    <dbReference type="NCBI Taxonomy" id="118357"/>
    <lineage>
        <taxon>Eukaryota</taxon>
        <taxon>Viridiplantae</taxon>
        <taxon>Streptophyta</taxon>
        <taxon>Embryophyta</taxon>
        <taxon>Tracheophyta</taxon>
        <taxon>Spermatophyta</taxon>
        <taxon>Magnoliopsida</taxon>
        <taxon>eudicotyledons</taxon>
        <taxon>Gunneridae</taxon>
        <taxon>Pentapetalae</taxon>
        <taxon>asterids</taxon>
        <taxon>Ericales</taxon>
        <taxon>Ericaceae</taxon>
        <taxon>Ericoideae</taxon>
        <taxon>Rhodoreae</taxon>
        <taxon>Rhododendron</taxon>
    </lineage>
</organism>
<dbReference type="InterPro" id="IPR017441">
    <property type="entry name" value="Protein_kinase_ATP_BS"/>
</dbReference>
<keyword evidence="9" id="KW-0833">Ubl conjugation pathway</keyword>
<evidence type="ECO:0000259" key="14">
    <source>
        <dbReference type="PROSITE" id="PS51698"/>
    </source>
</evidence>